<comment type="caution">
    <text evidence="2">The sequence shown here is derived from an EMBL/GenBank/DDBJ whole genome shotgun (WGS) entry which is preliminary data.</text>
</comment>
<name>A0A2W5F069_9SPHI</name>
<evidence type="ECO:0000259" key="1">
    <source>
        <dbReference type="Pfam" id="PF06580"/>
    </source>
</evidence>
<feature type="domain" description="Signal transduction histidine kinase internal region" evidence="1">
    <location>
        <begin position="3"/>
        <end position="55"/>
    </location>
</feature>
<dbReference type="GO" id="GO:0000155">
    <property type="term" value="F:phosphorelay sensor kinase activity"/>
    <property type="evidence" value="ECO:0007669"/>
    <property type="project" value="InterPro"/>
</dbReference>
<dbReference type="GO" id="GO:0016020">
    <property type="term" value="C:membrane"/>
    <property type="evidence" value="ECO:0007669"/>
    <property type="project" value="InterPro"/>
</dbReference>
<organism evidence="2 3">
    <name type="scientific">Pseudopedobacter saltans</name>
    <dbReference type="NCBI Taxonomy" id="151895"/>
    <lineage>
        <taxon>Bacteria</taxon>
        <taxon>Pseudomonadati</taxon>
        <taxon>Bacteroidota</taxon>
        <taxon>Sphingobacteriia</taxon>
        <taxon>Sphingobacteriales</taxon>
        <taxon>Sphingobacteriaceae</taxon>
        <taxon>Pseudopedobacter</taxon>
    </lineage>
</organism>
<accession>A0A2W5F069</accession>
<evidence type="ECO:0000313" key="2">
    <source>
        <dbReference type="EMBL" id="PZP47604.1"/>
    </source>
</evidence>
<dbReference type="Proteomes" id="UP000249645">
    <property type="component" value="Unassembled WGS sequence"/>
</dbReference>
<sequence>MSIKKDDRTSNAILNLSGIMRYITTESREQKIPFKKELAYINDYLELQKARLGNTVCIDYQSNVKIKNQTIAPLILITFIENAFKYGVNPNQNDSKIILNIQLIDNQLDFHIFNKKLDITRDEFKSNGIGLKNTMERLKSIYPNKHHLTITELKESYNVKLTMDLL</sequence>
<proteinExistence type="predicted"/>
<dbReference type="Gene3D" id="3.30.565.10">
    <property type="entry name" value="Histidine kinase-like ATPase, C-terminal domain"/>
    <property type="match status" value="1"/>
</dbReference>
<gene>
    <name evidence="2" type="ORF">DI598_10860</name>
</gene>
<dbReference type="EMBL" id="QFOI01000188">
    <property type="protein sequence ID" value="PZP47604.1"/>
    <property type="molecule type" value="Genomic_DNA"/>
</dbReference>
<dbReference type="InterPro" id="IPR050640">
    <property type="entry name" value="Bact_2-comp_sensor_kinase"/>
</dbReference>
<reference evidence="2 3" key="1">
    <citation type="submission" date="2017-11" db="EMBL/GenBank/DDBJ databases">
        <title>Infants hospitalized years apart are colonized by the same room-sourced microbial strains.</title>
        <authorList>
            <person name="Brooks B."/>
            <person name="Olm M.R."/>
            <person name="Firek B.A."/>
            <person name="Baker R."/>
            <person name="Thomas B.C."/>
            <person name="Morowitz M.J."/>
            <person name="Banfield J.F."/>
        </authorList>
    </citation>
    <scope>NUCLEOTIDE SEQUENCE [LARGE SCALE GENOMIC DNA]</scope>
    <source>
        <strain evidence="2">S2_009_000_R2_76</strain>
    </source>
</reference>
<dbReference type="AlphaFoldDB" id="A0A2W5F069"/>
<dbReference type="SUPFAM" id="SSF55874">
    <property type="entry name" value="ATPase domain of HSP90 chaperone/DNA topoisomerase II/histidine kinase"/>
    <property type="match status" value="1"/>
</dbReference>
<dbReference type="PANTHER" id="PTHR34220:SF7">
    <property type="entry name" value="SENSOR HISTIDINE KINASE YPDA"/>
    <property type="match status" value="1"/>
</dbReference>
<evidence type="ECO:0000313" key="3">
    <source>
        <dbReference type="Proteomes" id="UP000249645"/>
    </source>
</evidence>
<dbReference type="PANTHER" id="PTHR34220">
    <property type="entry name" value="SENSOR HISTIDINE KINASE YPDA"/>
    <property type="match status" value="1"/>
</dbReference>
<dbReference type="InterPro" id="IPR036890">
    <property type="entry name" value="HATPase_C_sf"/>
</dbReference>
<dbReference type="Pfam" id="PF06580">
    <property type="entry name" value="His_kinase"/>
    <property type="match status" value="1"/>
</dbReference>
<dbReference type="InterPro" id="IPR010559">
    <property type="entry name" value="Sig_transdc_His_kin_internal"/>
</dbReference>
<protein>
    <recommendedName>
        <fullName evidence="1">Signal transduction histidine kinase internal region domain-containing protein</fullName>
    </recommendedName>
</protein>